<dbReference type="Pfam" id="PF01311">
    <property type="entry name" value="Bac_export_1"/>
    <property type="match status" value="1"/>
</dbReference>
<evidence type="ECO:0000256" key="5">
    <source>
        <dbReference type="ARBA" id="ARBA00022989"/>
    </source>
</evidence>
<protein>
    <submittedName>
        <fullName evidence="8">Type III secretion system inner membrane R protein</fullName>
    </submittedName>
</protein>
<proteinExistence type="inferred from homology"/>
<dbReference type="PRINTS" id="PR00953">
    <property type="entry name" value="TYPE3IMRPROT"/>
</dbReference>
<evidence type="ECO:0000256" key="6">
    <source>
        <dbReference type="ARBA" id="ARBA00023136"/>
    </source>
</evidence>
<dbReference type="Proteomes" id="UP000010121">
    <property type="component" value="Unassembled WGS sequence"/>
</dbReference>
<gene>
    <name evidence="8" type="ORF">Rsw2DRAFT_0386</name>
</gene>
<name>C8RX58_9RHOB</name>
<dbReference type="AlphaFoldDB" id="C8RX58"/>
<dbReference type="GO" id="GO:0006605">
    <property type="term" value="P:protein targeting"/>
    <property type="evidence" value="ECO:0007669"/>
    <property type="project" value="InterPro"/>
</dbReference>
<dbReference type="eggNOG" id="COG1684">
    <property type="taxonomic scope" value="Bacteria"/>
</dbReference>
<dbReference type="InterPro" id="IPR002010">
    <property type="entry name" value="T3SS_IM_R"/>
</dbReference>
<feature type="transmembrane region" description="Helical" evidence="7">
    <location>
        <begin position="18"/>
        <end position="39"/>
    </location>
</feature>
<keyword evidence="4 7" id="KW-0812">Transmembrane</keyword>
<evidence type="ECO:0000256" key="4">
    <source>
        <dbReference type="ARBA" id="ARBA00022692"/>
    </source>
</evidence>
<reference evidence="8 9" key="1">
    <citation type="submission" date="2009-08" db="EMBL/GenBank/DDBJ databases">
        <title>The draft genome of Rhodobacter sp. SW2.</title>
        <authorList>
            <consortium name="US DOE Joint Genome Institute (JGI-PGF)"/>
            <person name="Lucas S."/>
            <person name="Copeland A."/>
            <person name="Lapidus A."/>
            <person name="Glavina del Rio T."/>
            <person name="Tice H."/>
            <person name="Bruce D."/>
            <person name="Goodwin L."/>
            <person name="Pitluck S."/>
            <person name="Larimer F."/>
            <person name="Land M.L."/>
            <person name="Hauser L."/>
            <person name="Emerson D."/>
        </authorList>
    </citation>
    <scope>NUCLEOTIDE SEQUENCE [LARGE SCALE GENOMIC DNA]</scope>
    <source>
        <strain evidence="8 9">SW2</strain>
    </source>
</reference>
<dbReference type="RefSeq" id="WP_008027496.1">
    <property type="nucleotide sequence ID" value="NZ_ACYY01000002.1"/>
</dbReference>
<feature type="transmembrane region" description="Helical" evidence="7">
    <location>
        <begin position="182"/>
        <end position="207"/>
    </location>
</feature>
<feature type="transmembrane region" description="Helical" evidence="7">
    <location>
        <begin position="214"/>
        <end position="235"/>
    </location>
</feature>
<comment type="similarity">
    <text evidence="2">Belongs to the FliR/MopE/SpaR family.</text>
</comment>
<evidence type="ECO:0000313" key="9">
    <source>
        <dbReference type="Proteomes" id="UP000010121"/>
    </source>
</evidence>
<dbReference type="STRING" id="371731.Rsw2DRAFT_0386"/>
<dbReference type="PANTHER" id="PTHR30065:SF1">
    <property type="entry name" value="SURFACE PRESENTATION OF ANTIGENS PROTEIN SPAR"/>
    <property type="match status" value="1"/>
</dbReference>
<evidence type="ECO:0000313" key="8">
    <source>
        <dbReference type="EMBL" id="EEW26583.1"/>
    </source>
</evidence>
<comment type="caution">
    <text evidence="8">The sequence shown here is derived from an EMBL/GenBank/DDBJ whole genome shotgun (WGS) entry which is preliminary data.</text>
</comment>
<evidence type="ECO:0000256" key="3">
    <source>
        <dbReference type="ARBA" id="ARBA00022475"/>
    </source>
</evidence>
<evidence type="ECO:0000256" key="1">
    <source>
        <dbReference type="ARBA" id="ARBA00004651"/>
    </source>
</evidence>
<evidence type="ECO:0000256" key="7">
    <source>
        <dbReference type="SAM" id="Phobius"/>
    </source>
</evidence>
<evidence type="ECO:0000256" key="2">
    <source>
        <dbReference type="ARBA" id="ARBA00009772"/>
    </source>
</evidence>
<keyword evidence="6 7" id="KW-0472">Membrane</keyword>
<keyword evidence="3" id="KW-1003">Cell membrane</keyword>
<dbReference type="PANTHER" id="PTHR30065">
    <property type="entry name" value="FLAGELLAR BIOSYNTHETIC PROTEIN FLIR"/>
    <property type="match status" value="1"/>
</dbReference>
<accession>C8RX58</accession>
<feature type="transmembrane region" description="Helical" evidence="7">
    <location>
        <begin position="83"/>
        <end position="106"/>
    </location>
</feature>
<feature type="transmembrane region" description="Helical" evidence="7">
    <location>
        <begin position="127"/>
        <end position="147"/>
    </location>
</feature>
<dbReference type="OrthoDB" id="9779817at2"/>
<comment type="subcellular location">
    <subcellularLocation>
        <location evidence="1">Cell membrane</location>
        <topology evidence="1">Multi-pass membrane protein</topology>
    </subcellularLocation>
</comment>
<dbReference type="GO" id="GO:0005886">
    <property type="term" value="C:plasma membrane"/>
    <property type="evidence" value="ECO:0007669"/>
    <property type="project" value="UniProtKB-SubCell"/>
</dbReference>
<keyword evidence="5 7" id="KW-1133">Transmembrane helix</keyword>
<sequence length="259" mass="26689">MNDLIATLTQLSGLGQDLLWTGFLVLLRVGAAMALLPAFGEQSVPVRVRLVLALAFTAIVAPAVATEVVPLAGSIALPLATEVMAGLIIGIGLRLFIHALQIAGAIAAQAASLSQLFAGAGAEPQPAIGNLLTMAGLALAVMAGLHVRMAELFIQSYQVFPAGRLPNSADLADWGLFQIGRVFSLGFVLASPFVIASLIYNVALGIINRAMPQLMVAFVGAPALTLGGLALLAIVTPLGLMLWSQAFDAFLAAPFEVAP</sequence>
<organism evidence="8 9">
    <name type="scientific">Rhodobacter ferrooxidans</name>
    <dbReference type="NCBI Taxonomy" id="371731"/>
    <lineage>
        <taxon>Bacteria</taxon>
        <taxon>Pseudomonadati</taxon>
        <taxon>Pseudomonadota</taxon>
        <taxon>Alphaproteobacteria</taxon>
        <taxon>Rhodobacterales</taxon>
        <taxon>Rhodobacter group</taxon>
        <taxon>Rhodobacter</taxon>
    </lineage>
</organism>
<dbReference type="EMBL" id="ACYY01000002">
    <property type="protein sequence ID" value="EEW26583.1"/>
    <property type="molecule type" value="Genomic_DNA"/>
</dbReference>
<keyword evidence="9" id="KW-1185">Reference proteome</keyword>
<feature type="transmembrane region" description="Helical" evidence="7">
    <location>
        <begin position="51"/>
        <end position="77"/>
    </location>
</feature>